<keyword evidence="4" id="KW-0449">Lipoprotein</keyword>
<dbReference type="AlphaFoldDB" id="A0A4Y7SKM1"/>
<dbReference type="PROSITE" id="PS51419">
    <property type="entry name" value="RAB"/>
    <property type="match status" value="1"/>
</dbReference>
<dbReference type="GO" id="GO:0005770">
    <property type="term" value="C:late endosome"/>
    <property type="evidence" value="ECO:0007669"/>
    <property type="project" value="TreeGrafter"/>
</dbReference>
<keyword evidence="7" id="KW-1185">Reference proteome</keyword>
<feature type="compositionally biased region" description="Low complexity" evidence="5">
    <location>
        <begin position="260"/>
        <end position="273"/>
    </location>
</feature>
<accession>A0A4Y7SKM1</accession>
<dbReference type="GO" id="GO:0005525">
    <property type="term" value="F:GTP binding"/>
    <property type="evidence" value="ECO:0007669"/>
    <property type="project" value="UniProtKB-KW"/>
</dbReference>
<organism evidence="6 7">
    <name type="scientific">Coprinellus micaceus</name>
    <name type="common">Glistening ink-cap mushroom</name>
    <name type="synonym">Coprinus micaceus</name>
    <dbReference type="NCBI Taxonomy" id="71717"/>
    <lineage>
        <taxon>Eukaryota</taxon>
        <taxon>Fungi</taxon>
        <taxon>Dikarya</taxon>
        <taxon>Basidiomycota</taxon>
        <taxon>Agaricomycotina</taxon>
        <taxon>Agaricomycetes</taxon>
        <taxon>Agaricomycetidae</taxon>
        <taxon>Agaricales</taxon>
        <taxon>Agaricineae</taxon>
        <taxon>Psathyrellaceae</taxon>
        <taxon>Coprinellus</taxon>
    </lineage>
</organism>
<dbReference type="GO" id="GO:0003924">
    <property type="term" value="F:GTPase activity"/>
    <property type="evidence" value="ECO:0007669"/>
    <property type="project" value="InterPro"/>
</dbReference>
<reference evidence="6 7" key="1">
    <citation type="journal article" date="2019" name="Nat. Ecol. Evol.">
        <title>Megaphylogeny resolves global patterns of mushroom evolution.</title>
        <authorList>
            <person name="Varga T."/>
            <person name="Krizsan K."/>
            <person name="Foldi C."/>
            <person name="Dima B."/>
            <person name="Sanchez-Garcia M."/>
            <person name="Sanchez-Ramirez S."/>
            <person name="Szollosi G.J."/>
            <person name="Szarkandi J.G."/>
            <person name="Papp V."/>
            <person name="Albert L."/>
            <person name="Andreopoulos W."/>
            <person name="Angelini C."/>
            <person name="Antonin V."/>
            <person name="Barry K.W."/>
            <person name="Bougher N.L."/>
            <person name="Buchanan P."/>
            <person name="Buyck B."/>
            <person name="Bense V."/>
            <person name="Catcheside P."/>
            <person name="Chovatia M."/>
            <person name="Cooper J."/>
            <person name="Damon W."/>
            <person name="Desjardin D."/>
            <person name="Finy P."/>
            <person name="Geml J."/>
            <person name="Haridas S."/>
            <person name="Hughes K."/>
            <person name="Justo A."/>
            <person name="Karasinski D."/>
            <person name="Kautmanova I."/>
            <person name="Kiss B."/>
            <person name="Kocsube S."/>
            <person name="Kotiranta H."/>
            <person name="LaButti K.M."/>
            <person name="Lechner B.E."/>
            <person name="Liimatainen K."/>
            <person name="Lipzen A."/>
            <person name="Lukacs Z."/>
            <person name="Mihaltcheva S."/>
            <person name="Morgado L.N."/>
            <person name="Niskanen T."/>
            <person name="Noordeloos M.E."/>
            <person name="Ohm R.A."/>
            <person name="Ortiz-Santana B."/>
            <person name="Ovrebo C."/>
            <person name="Racz N."/>
            <person name="Riley R."/>
            <person name="Savchenko A."/>
            <person name="Shiryaev A."/>
            <person name="Soop K."/>
            <person name="Spirin V."/>
            <person name="Szebenyi C."/>
            <person name="Tomsovsky M."/>
            <person name="Tulloss R.E."/>
            <person name="Uehling J."/>
            <person name="Grigoriev I.V."/>
            <person name="Vagvolgyi C."/>
            <person name="Papp T."/>
            <person name="Martin F.M."/>
            <person name="Miettinen O."/>
            <person name="Hibbett D.S."/>
            <person name="Nagy L.G."/>
        </authorList>
    </citation>
    <scope>NUCLEOTIDE SEQUENCE [LARGE SCALE GENOMIC DNA]</scope>
    <source>
        <strain evidence="6 7">FP101781</strain>
    </source>
</reference>
<evidence type="ECO:0000256" key="1">
    <source>
        <dbReference type="ARBA" id="ARBA00006270"/>
    </source>
</evidence>
<evidence type="ECO:0000256" key="4">
    <source>
        <dbReference type="ARBA" id="ARBA00023289"/>
    </source>
</evidence>
<keyword evidence="2" id="KW-0547">Nucleotide-binding</keyword>
<dbReference type="InterPro" id="IPR005225">
    <property type="entry name" value="Small_GTP-bd"/>
</dbReference>
<dbReference type="SMART" id="SM00175">
    <property type="entry name" value="RAB"/>
    <property type="match status" value="1"/>
</dbReference>
<dbReference type="InterPro" id="IPR027417">
    <property type="entry name" value="P-loop_NTPase"/>
</dbReference>
<dbReference type="SMART" id="SM00173">
    <property type="entry name" value="RAS"/>
    <property type="match status" value="1"/>
</dbReference>
<name>A0A4Y7SKM1_COPMI</name>
<sequence>MPTIKIVVIGPSGVGKTSLRGQYISGRFSNGYRATIGADFITKTLPHPTDPDDNVVLQIWDTAGQERFSSLSSAFFRGADAVLLLFDVTSPDTLVALKKWWEEFKEKAPLDDEDMEDYCCVVVGNKIDLRAESEGCVADSEALAFLDELVPPSSPRSTPIEIQPPRTSSIPMPSSSSPIPVLQNVSPTMPPASVSFVQPPSRGRSPSSRFYGTATSTRTTLSIYYTPSSSFFDTFHSARTSPEPAPSSPVLSTRSRRTTKLSTGSGSSGITITPSFYHGRESATETSITTPDSPIPRFQWSALPIAPERGPKLFFASAKTGEGVADPFEYIAERVIRKWAYDEQMEARLLHYREASGDETIRLGLRNTSGKQNGMLLGSRRVANCCS</sequence>
<gene>
    <name evidence="6" type="ORF">FA13DRAFT_1741090</name>
</gene>
<feature type="compositionally biased region" description="Low complexity" evidence="5">
    <location>
        <begin position="164"/>
        <end position="177"/>
    </location>
</feature>
<dbReference type="SUPFAM" id="SSF52540">
    <property type="entry name" value="P-loop containing nucleoside triphosphate hydrolases"/>
    <property type="match status" value="1"/>
</dbReference>
<dbReference type="FunFam" id="3.40.50.300:FF:001447">
    <property type="entry name" value="Ras-related protein Rab-1B"/>
    <property type="match status" value="1"/>
</dbReference>
<dbReference type="InterPro" id="IPR001806">
    <property type="entry name" value="Small_GTPase"/>
</dbReference>
<protein>
    <submittedName>
        <fullName evidence="6">Ras-domain-containing protein</fullName>
    </submittedName>
</protein>
<dbReference type="GO" id="GO:0000329">
    <property type="term" value="C:fungal-type vacuole membrane"/>
    <property type="evidence" value="ECO:0007669"/>
    <property type="project" value="TreeGrafter"/>
</dbReference>
<keyword evidence="3" id="KW-0342">GTP-binding</keyword>
<dbReference type="PANTHER" id="PTHR47981:SF20">
    <property type="entry name" value="RAS-RELATED PROTEIN RAB-7A"/>
    <property type="match status" value="1"/>
</dbReference>
<dbReference type="CDD" id="cd00154">
    <property type="entry name" value="Rab"/>
    <property type="match status" value="1"/>
</dbReference>
<dbReference type="GO" id="GO:0032889">
    <property type="term" value="P:regulation of vacuole fusion, non-autophagic"/>
    <property type="evidence" value="ECO:0007669"/>
    <property type="project" value="TreeGrafter"/>
</dbReference>
<dbReference type="OrthoDB" id="9989112at2759"/>
<proteinExistence type="inferred from homology"/>
<dbReference type="EMBL" id="QPFP01000092">
    <property type="protein sequence ID" value="TEB22433.1"/>
    <property type="molecule type" value="Genomic_DNA"/>
</dbReference>
<evidence type="ECO:0000313" key="7">
    <source>
        <dbReference type="Proteomes" id="UP000298030"/>
    </source>
</evidence>
<feature type="region of interest" description="Disordered" evidence="5">
    <location>
        <begin position="238"/>
        <end position="275"/>
    </location>
</feature>
<feature type="region of interest" description="Disordered" evidence="5">
    <location>
        <begin position="154"/>
        <end position="177"/>
    </location>
</feature>
<dbReference type="PRINTS" id="PR00449">
    <property type="entry name" value="RASTRNSFRMNG"/>
</dbReference>
<dbReference type="STRING" id="71717.A0A4Y7SKM1"/>
<keyword evidence="4" id="KW-0636">Prenylation</keyword>
<dbReference type="SMART" id="SM00174">
    <property type="entry name" value="RHO"/>
    <property type="match status" value="1"/>
</dbReference>
<evidence type="ECO:0000256" key="3">
    <source>
        <dbReference type="ARBA" id="ARBA00023134"/>
    </source>
</evidence>
<dbReference type="PROSITE" id="PS51421">
    <property type="entry name" value="RAS"/>
    <property type="match status" value="1"/>
</dbReference>
<dbReference type="Proteomes" id="UP000298030">
    <property type="component" value="Unassembled WGS sequence"/>
</dbReference>
<evidence type="ECO:0000256" key="2">
    <source>
        <dbReference type="ARBA" id="ARBA00022741"/>
    </source>
</evidence>
<comment type="similarity">
    <text evidence="1">Belongs to the small GTPase superfamily. Rab family.</text>
</comment>
<comment type="caution">
    <text evidence="6">The sequence shown here is derived from an EMBL/GenBank/DDBJ whole genome shotgun (WGS) entry which is preliminary data.</text>
</comment>
<dbReference type="Pfam" id="PF00071">
    <property type="entry name" value="Ras"/>
    <property type="match status" value="1"/>
</dbReference>
<evidence type="ECO:0000256" key="5">
    <source>
        <dbReference type="SAM" id="MobiDB-lite"/>
    </source>
</evidence>
<dbReference type="NCBIfam" id="TIGR00231">
    <property type="entry name" value="small_GTP"/>
    <property type="match status" value="1"/>
</dbReference>
<evidence type="ECO:0000313" key="6">
    <source>
        <dbReference type="EMBL" id="TEB22433.1"/>
    </source>
</evidence>
<dbReference type="PANTHER" id="PTHR47981">
    <property type="entry name" value="RAB FAMILY"/>
    <property type="match status" value="1"/>
</dbReference>
<dbReference type="Gene3D" id="3.40.50.300">
    <property type="entry name" value="P-loop containing nucleotide triphosphate hydrolases"/>
    <property type="match status" value="1"/>
</dbReference>